<feature type="transmembrane region" description="Helical" evidence="5">
    <location>
        <begin position="122"/>
        <end position="146"/>
    </location>
</feature>
<dbReference type="Pfam" id="PF00001">
    <property type="entry name" value="7tm_1"/>
    <property type="match status" value="1"/>
</dbReference>
<evidence type="ECO:0000256" key="2">
    <source>
        <dbReference type="ARBA" id="ARBA00022692"/>
    </source>
</evidence>
<dbReference type="EMBL" id="HE601135">
    <property type="protein sequence ID" value="CAP25425.2"/>
    <property type="molecule type" value="Genomic_DNA"/>
</dbReference>
<dbReference type="CTD" id="8579963"/>
<reference evidence="7 8" key="2">
    <citation type="journal article" date="2011" name="PLoS Genet.">
        <title>Caenorhabditis briggsae recombinant inbred line genotypes reveal inter-strain incompatibility and the evolution of recombination.</title>
        <authorList>
            <person name="Ross J.A."/>
            <person name="Koboldt D.C."/>
            <person name="Staisch J.E."/>
            <person name="Chamberlin H.M."/>
            <person name="Gupta B.P."/>
            <person name="Miller R.D."/>
            <person name="Baird S.E."/>
            <person name="Haag E.S."/>
        </authorList>
    </citation>
    <scope>NUCLEOTIDE SEQUENCE [LARGE SCALE GENOMIC DNA]</scope>
    <source>
        <strain evidence="7 8">AF16</strain>
    </source>
</reference>
<reference evidence="7 8" key="1">
    <citation type="journal article" date="2003" name="PLoS Biol.">
        <title>The genome sequence of Caenorhabditis briggsae: a platform for comparative genomics.</title>
        <authorList>
            <person name="Stein L.D."/>
            <person name="Bao Z."/>
            <person name="Blasiar D."/>
            <person name="Blumenthal T."/>
            <person name="Brent M.R."/>
            <person name="Chen N."/>
            <person name="Chinwalla A."/>
            <person name="Clarke L."/>
            <person name="Clee C."/>
            <person name="Coghlan A."/>
            <person name="Coulson A."/>
            <person name="D'Eustachio P."/>
            <person name="Fitch D.H."/>
            <person name="Fulton L.A."/>
            <person name="Fulton R.E."/>
            <person name="Griffiths-Jones S."/>
            <person name="Harris T.W."/>
            <person name="Hillier L.W."/>
            <person name="Kamath R."/>
            <person name="Kuwabara P.E."/>
            <person name="Mardis E.R."/>
            <person name="Marra M.A."/>
            <person name="Miner T.L."/>
            <person name="Minx P."/>
            <person name="Mullikin J.C."/>
            <person name="Plumb R.W."/>
            <person name="Rogers J."/>
            <person name="Schein J.E."/>
            <person name="Sohrmann M."/>
            <person name="Spieth J."/>
            <person name="Stajich J.E."/>
            <person name="Wei C."/>
            <person name="Willey D."/>
            <person name="Wilson R.K."/>
            <person name="Durbin R."/>
            <person name="Waterston R.H."/>
        </authorList>
    </citation>
    <scope>NUCLEOTIDE SEQUENCE [LARGE SCALE GENOMIC DNA]</scope>
    <source>
        <strain evidence="7 8">AF16</strain>
    </source>
</reference>
<dbReference type="InterPro" id="IPR000276">
    <property type="entry name" value="GPCR_Rhodpsn"/>
</dbReference>
<dbReference type="eggNOG" id="ENOG502SKSV">
    <property type="taxonomic scope" value="Eukaryota"/>
</dbReference>
<keyword evidence="4 5" id="KW-0472">Membrane</keyword>
<feature type="transmembrane region" description="Helical" evidence="5">
    <location>
        <begin position="158"/>
        <end position="181"/>
    </location>
</feature>
<dbReference type="SUPFAM" id="SSF81321">
    <property type="entry name" value="Family A G protein-coupled receptor-like"/>
    <property type="match status" value="1"/>
</dbReference>
<evidence type="ECO:0000259" key="6">
    <source>
        <dbReference type="PROSITE" id="PS50262"/>
    </source>
</evidence>
<dbReference type="PROSITE" id="PS50262">
    <property type="entry name" value="G_PROTEIN_RECEP_F1_2"/>
    <property type="match status" value="1"/>
</dbReference>
<organism evidence="7 8">
    <name type="scientific">Caenorhabditis briggsae</name>
    <dbReference type="NCBI Taxonomy" id="6238"/>
    <lineage>
        <taxon>Eukaryota</taxon>
        <taxon>Metazoa</taxon>
        <taxon>Ecdysozoa</taxon>
        <taxon>Nematoda</taxon>
        <taxon>Chromadorea</taxon>
        <taxon>Rhabditida</taxon>
        <taxon>Rhabditina</taxon>
        <taxon>Rhabditomorpha</taxon>
        <taxon>Rhabditoidea</taxon>
        <taxon>Rhabditidae</taxon>
        <taxon>Peloderinae</taxon>
        <taxon>Caenorhabditis</taxon>
    </lineage>
</organism>
<dbReference type="GO" id="GO:0016020">
    <property type="term" value="C:membrane"/>
    <property type="evidence" value="ECO:0007669"/>
    <property type="project" value="UniProtKB-SubCell"/>
</dbReference>
<dbReference type="STRING" id="6238.A8WYG7"/>
<dbReference type="Gene3D" id="1.20.1070.10">
    <property type="entry name" value="Rhodopsin 7-helix transmembrane proteins"/>
    <property type="match status" value="1"/>
</dbReference>
<dbReference type="GO" id="GO:0004930">
    <property type="term" value="F:G protein-coupled receptor activity"/>
    <property type="evidence" value="ECO:0007669"/>
    <property type="project" value="InterPro"/>
</dbReference>
<dbReference type="KEGG" id="cbr:CBG_04784"/>
<evidence type="ECO:0000256" key="4">
    <source>
        <dbReference type="ARBA" id="ARBA00023136"/>
    </source>
</evidence>
<feature type="domain" description="G-protein coupled receptors family 1 profile" evidence="6">
    <location>
        <begin position="61"/>
        <end position="355"/>
    </location>
</feature>
<keyword evidence="8" id="KW-1185">Reference proteome</keyword>
<evidence type="ECO:0000256" key="3">
    <source>
        <dbReference type="ARBA" id="ARBA00022989"/>
    </source>
</evidence>
<dbReference type="OMA" id="ICNWILF"/>
<proteinExistence type="predicted"/>
<keyword evidence="2 5" id="KW-0812">Transmembrane</keyword>
<evidence type="ECO:0000256" key="5">
    <source>
        <dbReference type="SAM" id="Phobius"/>
    </source>
</evidence>
<dbReference type="GeneID" id="8579963"/>
<dbReference type="InParanoid" id="A8WYG7"/>
<name>A8WYG7_CAEBR</name>
<feature type="transmembrane region" description="Helical" evidence="5">
    <location>
        <begin position="80"/>
        <end position="102"/>
    </location>
</feature>
<evidence type="ECO:0000313" key="7">
    <source>
        <dbReference type="EMBL" id="CAP25425.2"/>
    </source>
</evidence>
<dbReference type="Proteomes" id="UP000008549">
    <property type="component" value="Unassembled WGS sequence"/>
</dbReference>
<sequence>MSSVPPDIAQNISDDVPECSRNEAYDFNRYALIVYCGTPIAIAGVICNWILFVSPSSIEYPEFANFQRLFTKSKSTKSPALYLLLLAVLDLLMDLLYIPFFTVDALAIYHKSEFLYHIWHDYAMFVFGLSRLVQFASTYIILCATIERFIVVAEITSLNFLISSTGRFVTIGITFLSVAILRLPAFFEYYITYRPDCPLYENYDYTPLLAGWEHYQMFNFYVMTVLHIFVPFALLLMLNISIVVVTQRKLTGIGWAVTTFIDMPKVSEMIRKESINSNKRRRDELRYATWTMVSIATTYLCCSSLSLFIGILENVWPQNTLLFQEDGSSTKFYTLASDAVSILVAVNSLLRIFVYLLCSPNFRKQLVKEYPCLKCLACGADSNEKTKNIKEEKKLFIGYQNLIMGARVDML</sequence>
<dbReference type="PANTHER" id="PTHR46709">
    <property type="entry name" value="PROTEIN CBG23488-RELATED"/>
    <property type="match status" value="1"/>
</dbReference>
<dbReference type="WormBase" id="CBG04784">
    <property type="protein sequence ID" value="CBP01285"/>
    <property type="gene ID" value="WBGene00027394"/>
</dbReference>
<accession>A8WYG7</accession>
<protein>
    <submittedName>
        <fullName evidence="7">Protein CBG04784</fullName>
    </submittedName>
</protein>
<comment type="subcellular location">
    <subcellularLocation>
        <location evidence="1">Membrane</location>
    </subcellularLocation>
</comment>
<dbReference type="RefSeq" id="XP_045092766.1">
    <property type="nucleotide sequence ID" value="XM_045238192.1"/>
</dbReference>
<dbReference type="PANTHER" id="PTHR46709:SF9">
    <property type="entry name" value="G-PROTEIN COUPLED RECEPTORS FAMILY 1 PROFILE DOMAIN-CONTAINING PROTEIN"/>
    <property type="match status" value="1"/>
</dbReference>
<feature type="transmembrane region" description="Helical" evidence="5">
    <location>
        <begin position="287"/>
        <end position="312"/>
    </location>
</feature>
<evidence type="ECO:0000313" key="8">
    <source>
        <dbReference type="Proteomes" id="UP000008549"/>
    </source>
</evidence>
<keyword evidence="3 5" id="KW-1133">Transmembrane helix</keyword>
<dbReference type="AlphaFoldDB" id="A8WYG7"/>
<feature type="transmembrane region" description="Helical" evidence="5">
    <location>
        <begin position="30"/>
        <end position="52"/>
    </location>
</feature>
<dbReference type="PRINTS" id="PR00237">
    <property type="entry name" value="GPCRRHODOPSN"/>
</dbReference>
<dbReference type="HOGENOM" id="CLU_694891_0_0_1"/>
<feature type="transmembrane region" description="Helical" evidence="5">
    <location>
        <begin position="332"/>
        <end position="358"/>
    </location>
</feature>
<feature type="transmembrane region" description="Helical" evidence="5">
    <location>
        <begin position="220"/>
        <end position="245"/>
    </location>
</feature>
<dbReference type="InterPro" id="IPR017452">
    <property type="entry name" value="GPCR_Rhodpsn_7TM"/>
</dbReference>
<evidence type="ECO:0000313" key="9">
    <source>
        <dbReference type="WormBase" id="CBG04784"/>
    </source>
</evidence>
<evidence type="ECO:0000256" key="1">
    <source>
        <dbReference type="ARBA" id="ARBA00004370"/>
    </source>
</evidence>
<gene>
    <name evidence="7 9" type="ORF">CBG04784</name>
    <name evidence="7" type="ORF">CBG_04784</name>
</gene>